<keyword evidence="5" id="KW-0827">Tyrosine biosynthesis</keyword>
<evidence type="ECO:0000256" key="9">
    <source>
        <dbReference type="ARBA" id="ARBA00023141"/>
    </source>
</evidence>
<dbReference type="InterPro" id="IPR008927">
    <property type="entry name" value="6-PGluconate_DH-like_C_sf"/>
</dbReference>
<dbReference type="Proteomes" id="UP001419084">
    <property type="component" value="Unassembled WGS sequence"/>
</dbReference>
<feature type="domain" description="ACT" evidence="12">
    <location>
        <begin position="296"/>
        <end position="365"/>
    </location>
</feature>
<evidence type="ECO:0000313" key="14">
    <source>
        <dbReference type="EMBL" id="RFZ78143.1"/>
    </source>
</evidence>
<dbReference type="EMBL" id="QOHO01000045">
    <property type="protein sequence ID" value="RFZ78143.1"/>
    <property type="molecule type" value="Genomic_DNA"/>
</dbReference>
<dbReference type="PROSITE" id="PS51671">
    <property type="entry name" value="ACT"/>
    <property type="match status" value="1"/>
</dbReference>
<evidence type="ECO:0000313" key="15">
    <source>
        <dbReference type="Proteomes" id="UP000260680"/>
    </source>
</evidence>
<proteinExistence type="inferred from homology"/>
<dbReference type="RefSeq" id="WP_117417741.1">
    <property type="nucleotide sequence ID" value="NZ_BRPJ01000096.1"/>
</dbReference>
<dbReference type="AlphaFoldDB" id="A0A3E2NAX3"/>
<dbReference type="Proteomes" id="UP000260680">
    <property type="component" value="Unassembled WGS sequence"/>
</dbReference>
<dbReference type="GO" id="GO:0004665">
    <property type="term" value="F:prephenate dehydrogenase (NADP+) activity"/>
    <property type="evidence" value="ECO:0007669"/>
    <property type="project" value="InterPro"/>
</dbReference>
<evidence type="ECO:0000256" key="3">
    <source>
        <dbReference type="ARBA" id="ARBA00012068"/>
    </source>
</evidence>
<evidence type="ECO:0000259" key="12">
    <source>
        <dbReference type="PROSITE" id="PS51671"/>
    </source>
</evidence>
<feature type="domain" description="Prephenate/arogenate dehydrogenase" evidence="11">
    <location>
        <begin position="4"/>
        <end position="291"/>
    </location>
</feature>
<keyword evidence="7" id="KW-0560">Oxidoreductase</keyword>
<comment type="similarity">
    <text evidence="2">Belongs to the prephenate/arogenate dehydrogenase family.</text>
</comment>
<evidence type="ECO:0000256" key="6">
    <source>
        <dbReference type="ARBA" id="ARBA00022605"/>
    </source>
</evidence>
<dbReference type="EMBL" id="BRPJ01000096">
    <property type="protein sequence ID" value="GLB32411.1"/>
    <property type="molecule type" value="Genomic_DNA"/>
</dbReference>
<dbReference type="Pfam" id="PF02153">
    <property type="entry name" value="PDH_N"/>
    <property type="match status" value="1"/>
</dbReference>
<protein>
    <recommendedName>
        <fullName evidence="4">Prephenate dehydrogenase</fullName>
        <ecNumber evidence="3">1.3.1.12</ecNumber>
    </recommendedName>
</protein>
<name>A0A3E2NAX3_9FIRM</name>
<dbReference type="InterPro" id="IPR045865">
    <property type="entry name" value="ACT-like_dom_sf"/>
</dbReference>
<dbReference type="FunFam" id="3.40.50.720:FF:000208">
    <property type="entry name" value="Prephenate dehydrogenase"/>
    <property type="match status" value="1"/>
</dbReference>
<dbReference type="InterPro" id="IPR050812">
    <property type="entry name" value="Preph/Arog_dehydrog"/>
</dbReference>
<keyword evidence="8" id="KW-0520">NAD</keyword>
<dbReference type="EC" id="1.3.1.12" evidence="3"/>
<dbReference type="Gene3D" id="1.10.3660.10">
    <property type="entry name" value="6-phosphogluconate dehydrogenase C-terminal like domain"/>
    <property type="match status" value="1"/>
</dbReference>
<reference evidence="13 16" key="2">
    <citation type="journal article" date="2024" name="Int. J. Syst. Evol. Microbiol.">
        <title>Lacrimispora brassicae sp. nov. isolated from fermented cabbage, and proposal of Clostridium indicum Gundawar et al. 2019 and Clostridium methoxybenzovorans Mechichi et al. 1999 as heterotypic synonyms of Lacrimispora amygdalina (Parshina et al. 2003) Haas and Blanchard 2020 and Lacrimispora indolis (McClung and McCoy 1957) Haas and Blanchard 2020, respectively.</title>
        <authorList>
            <person name="Kobayashi H."/>
            <person name="Tanizawa Y."/>
            <person name="Sakamoto M."/>
            <person name="Ohkuma M."/>
            <person name="Tohno M."/>
        </authorList>
    </citation>
    <scope>NUCLEOTIDE SEQUENCE [LARGE SCALE GENOMIC DNA]</scope>
    <source>
        <strain evidence="13 16">DSM 12857</strain>
    </source>
</reference>
<keyword evidence="6" id="KW-0028">Amino-acid biosynthesis</keyword>
<keyword evidence="16" id="KW-1185">Reference proteome</keyword>
<evidence type="ECO:0000256" key="2">
    <source>
        <dbReference type="ARBA" id="ARBA00007964"/>
    </source>
</evidence>
<dbReference type="GO" id="GO:0006571">
    <property type="term" value="P:tyrosine biosynthetic process"/>
    <property type="evidence" value="ECO:0007669"/>
    <property type="project" value="UniProtKB-UniPathway"/>
</dbReference>
<dbReference type="FunFam" id="1.10.3660.10:FF:000003">
    <property type="entry name" value="Prephenate dehydrogenase"/>
    <property type="match status" value="1"/>
</dbReference>
<evidence type="ECO:0000256" key="10">
    <source>
        <dbReference type="ARBA" id="ARBA00049260"/>
    </source>
</evidence>
<dbReference type="UniPathway" id="UPA00122">
    <property type="reaction ID" value="UER00961"/>
</dbReference>
<dbReference type="GO" id="GO:0008977">
    <property type="term" value="F:prephenate dehydrogenase (NAD+) activity"/>
    <property type="evidence" value="ECO:0007669"/>
    <property type="project" value="UniProtKB-EC"/>
</dbReference>
<gene>
    <name evidence="14" type="ORF">DS742_14740</name>
    <name evidence="13" type="ORF">LAD12857_43340</name>
</gene>
<dbReference type="SUPFAM" id="SSF55021">
    <property type="entry name" value="ACT-like"/>
    <property type="match status" value="1"/>
</dbReference>
<reference evidence="14 15" key="1">
    <citation type="submission" date="2018-07" db="EMBL/GenBank/DDBJ databases">
        <title>New species, Clostridium PI-S10-A1B.</title>
        <authorList>
            <person name="Krishna G."/>
            <person name="Summeta K."/>
            <person name="Shikha S."/>
            <person name="Prabhu P.B."/>
            <person name="Suresh K."/>
        </authorList>
    </citation>
    <scope>NUCLEOTIDE SEQUENCE [LARGE SCALE GENOMIC DNA]</scope>
    <source>
        <strain evidence="14 15">PI-S10-A1B</strain>
    </source>
</reference>
<evidence type="ECO:0000256" key="7">
    <source>
        <dbReference type="ARBA" id="ARBA00023002"/>
    </source>
</evidence>
<dbReference type="InterPro" id="IPR002912">
    <property type="entry name" value="ACT_dom"/>
</dbReference>
<organism evidence="14 15">
    <name type="scientific">Lacrimispora amygdalina</name>
    <dbReference type="NCBI Taxonomy" id="253257"/>
    <lineage>
        <taxon>Bacteria</taxon>
        <taxon>Bacillati</taxon>
        <taxon>Bacillota</taxon>
        <taxon>Clostridia</taxon>
        <taxon>Lachnospirales</taxon>
        <taxon>Lachnospiraceae</taxon>
        <taxon>Lacrimispora</taxon>
    </lineage>
</organism>
<sequence>MNDEVIAFIGLGLIGGSIARGIKREAPGTKIMAYMRTRSRLMKAREDGIVDVILDGIGEELSECDFIFLCTPVEYNADYLSKIRPFLKPGAIVTDVGSTKTDIHEAVIRLGMESWFVGGHPMAGSEKTGYENSTDHLLENAYYIITPTAKTTEEQTERLVHIAEMIGSIPIVLDFHEHDFVTAAISHLPHIVASSLVNLVKDSDNQQGLMKRLAAGGFKDITRIASSSPEMWEQICMTNHQNLSLILERYIASLNQILDQLNKKNGSYINQLFETSRDYRNSFSEKATGPIAPEYSFTVDMADEVGAISTLSVILAAKGISIRNIGINHNREHGEGTLRIAFYDRESMDEAWKQLERYHYDLISN</sequence>
<evidence type="ECO:0000259" key="11">
    <source>
        <dbReference type="PROSITE" id="PS51176"/>
    </source>
</evidence>
<dbReference type="Gene3D" id="3.40.50.720">
    <property type="entry name" value="NAD(P)-binding Rossmann-like Domain"/>
    <property type="match status" value="1"/>
</dbReference>
<evidence type="ECO:0000313" key="16">
    <source>
        <dbReference type="Proteomes" id="UP001419084"/>
    </source>
</evidence>
<dbReference type="Pfam" id="PF20463">
    <property type="entry name" value="PDH_C"/>
    <property type="match status" value="1"/>
</dbReference>
<comment type="caution">
    <text evidence="14">The sequence shown here is derived from an EMBL/GenBank/DDBJ whole genome shotgun (WGS) entry which is preliminary data.</text>
</comment>
<comment type="catalytic activity">
    <reaction evidence="10">
        <text>prephenate + NAD(+) = 3-(4-hydroxyphenyl)pyruvate + CO2 + NADH</text>
        <dbReference type="Rhea" id="RHEA:13869"/>
        <dbReference type="ChEBI" id="CHEBI:16526"/>
        <dbReference type="ChEBI" id="CHEBI:29934"/>
        <dbReference type="ChEBI" id="CHEBI:36242"/>
        <dbReference type="ChEBI" id="CHEBI:57540"/>
        <dbReference type="ChEBI" id="CHEBI:57945"/>
        <dbReference type="EC" id="1.3.1.12"/>
    </reaction>
</comment>
<accession>A0A3E2NAX3</accession>
<evidence type="ECO:0000256" key="5">
    <source>
        <dbReference type="ARBA" id="ARBA00022498"/>
    </source>
</evidence>
<evidence type="ECO:0000256" key="8">
    <source>
        <dbReference type="ARBA" id="ARBA00023027"/>
    </source>
</evidence>
<dbReference type="PANTHER" id="PTHR21363">
    <property type="entry name" value="PREPHENATE DEHYDROGENASE"/>
    <property type="match status" value="1"/>
</dbReference>
<dbReference type="InterPro" id="IPR003099">
    <property type="entry name" value="Prephen_DH"/>
</dbReference>
<dbReference type="OrthoDB" id="9802008at2"/>
<dbReference type="SUPFAM" id="SSF48179">
    <property type="entry name" value="6-phosphogluconate dehydrogenase C-terminal domain-like"/>
    <property type="match status" value="1"/>
</dbReference>
<dbReference type="InterPro" id="IPR046826">
    <property type="entry name" value="PDH_N"/>
</dbReference>
<keyword evidence="9" id="KW-0057">Aromatic amino acid biosynthesis</keyword>
<evidence type="ECO:0000256" key="4">
    <source>
        <dbReference type="ARBA" id="ARBA00016891"/>
    </source>
</evidence>
<dbReference type="GO" id="GO:0070403">
    <property type="term" value="F:NAD+ binding"/>
    <property type="evidence" value="ECO:0007669"/>
    <property type="project" value="InterPro"/>
</dbReference>
<dbReference type="InterPro" id="IPR036291">
    <property type="entry name" value="NAD(P)-bd_dom_sf"/>
</dbReference>
<comment type="pathway">
    <text evidence="1">Amino-acid biosynthesis; L-tyrosine biosynthesis; (4-hydroxyphenyl)pyruvate from prephenate (NAD(+) route): step 1/1.</text>
</comment>
<evidence type="ECO:0000256" key="1">
    <source>
        <dbReference type="ARBA" id="ARBA00005067"/>
    </source>
</evidence>
<dbReference type="SUPFAM" id="SSF51735">
    <property type="entry name" value="NAD(P)-binding Rossmann-fold domains"/>
    <property type="match status" value="1"/>
</dbReference>
<dbReference type="InterPro" id="IPR046825">
    <property type="entry name" value="PDH_C"/>
</dbReference>
<dbReference type="PANTHER" id="PTHR21363:SF0">
    <property type="entry name" value="PREPHENATE DEHYDROGENASE [NADP(+)]"/>
    <property type="match status" value="1"/>
</dbReference>
<dbReference type="PROSITE" id="PS51176">
    <property type="entry name" value="PDH_ADH"/>
    <property type="match status" value="1"/>
</dbReference>
<evidence type="ECO:0000313" key="13">
    <source>
        <dbReference type="EMBL" id="GLB32411.1"/>
    </source>
</evidence>